<feature type="transmembrane region" description="Helical" evidence="16">
    <location>
        <begin position="349"/>
        <end position="370"/>
    </location>
</feature>
<evidence type="ECO:0000256" key="13">
    <source>
        <dbReference type="ARBA" id="ARBA00023136"/>
    </source>
</evidence>
<evidence type="ECO:0000256" key="2">
    <source>
        <dbReference type="ARBA" id="ARBA00003273"/>
    </source>
</evidence>
<dbReference type="SUPFAM" id="SSF53187">
    <property type="entry name" value="Zn-dependent exopeptidases"/>
    <property type="match status" value="1"/>
</dbReference>
<keyword evidence="13 16" id="KW-0472">Membrane</keyword>
<dbReference type="CDD" id="cd03875">
    <property type="entry name" value="M28_Fxna_like"/>
    <property type="match status" value="1"/>
</dbReference>
<evidence type="ECO:0000256" key="6">
    <source>
        <dbReference type="ARBA" id="ARBA00022670"/>
    </source>
</evidence>
<gene>
    <name evidence="20" type="ORF">CALCODRAFT_514563</name>
</gene>
<dbReference type="InterPro" id="IPR045175">
    <property type="entry name" value="M28_fam"/>
</dbReference>
<feature type="transmembrane region" description="Helical" evidence="16">
    <location>
        <begin position="479"/>
        <end position="499"/>
    </location>
</feature>
<keyword evidence="10 15" id="KW-0862">Zinc</keyword>
<sequence length="860" mass="93770">MKFSSLFGFTVLPVTVVVSLTYVLIFAFSTVIHERGWAAPRVGEVRKGLDIERAARDLQVIARLPHPFNSPRSDAVHDYILSRVSGVASSYPSYVSVVDDLVSNITMISPIPAAEPKKIVYYEGNNVLVKIEGTQPGLPAVLLNAHFDSVSTAPGATDDGMGATSMLAMVDYFAENRPERTVIVVINNAEEDGLHGAHAFMVHPWASLPKTFVNLEGLGEGGRPLWFRTSSARVTHALSHASHPHANSISVDAFNRWRLVRSGTDYQVFDAAGMQGLDLTFYKWRAMYHTKGDSVTGLGGNDALWMMMEGTLDAAHGLLADIGTDVDHKDVVYFEVLGSAIAIFNLSTVFGLNIGLLIVGPLLVAFLLWFRHGYRAAKFPLLGWFRFPVALVLSVGCTLGLATVYRFTNTYVIHSSSYIVGISLLCTAYVTLFAILGALSYYRPVHQQKLIVMIEVYALWWVLLVVATVFTGPPFNLVSVYWVTFFYAGALLALVLALLESMIVELTGKRRLVPAETLPTETDDGDVNEDGDMPTERTPLVASARPVSEEDAGEEQIPAFWFLQYLITLVFPVMWAVQTVLLLMTALSQTLIDGSSPMIVYMSLGFTCLLIVLPLAPFMHKLQSSIAVFLVLILALTGTYSFLALPFTATYPLKIYFQQNIDLDTGSNRVALVALPGMVAPLVAPSIPDAWRKGVQCEMLDIRPGLESCSWDSGLVPHVAEGEPAEWMSANITRTGPRAARIAVRGENTRMCKLEFDAPISAAAVTGAAVALPSADRPMPEEGVTTLALWSRTWAKDFTVDVEWDGGGEMSGRVACGWADMSAGNIPALDEVNEFIPLWVLSNKLSESLVEVSKSFAVPA</sequence>
<dbReference type="EC" id="3.4.-.-" evidence="15"/>
<dbReference type="Pfam" id="PF04389">
    <property type="entry name" value="Peptidase_M28"/>
    <property type="match status" value="1"/>
</dbReference>
<dbReference type="OrthoDB" id="76293at2759"/>
<evidence type="ECO:0000259" key="18">
    <source>
        <dbReference type="Pfam" id="PF22250"/>
    </source>
</evidence>
<reference evidence="20 21" key="1">
    <citation type="journal article" date="2016" name="Mol. Biol. Evol.">
        <title>Comparative Genomics of Early-Diverging Mushroom-Forming Fungi Provides Insights into the Origins of Lignocellulose Decay Capabilities.</title>
        <authorList>
            <person name="Nagy L.G."/>
            <person name="Riley R."/>
            <person name="Tritt A."/>
            <person name="Adam C."/>
            <person name="Daum C."/>
            <person name="Floudas D."/>
            <person name="Sun H."/>
            <person name="Yadav J.S."/>
            <person name="Pangilinan J."/>
            <person name="Larsson K.H."/>
            <person name="Matsuura K."/>
            <person name="Barry K."/>
            <person name="Labutti K."/>
            <person name="Kuo R."/>
            <person name="Ohm R.A."/>
            <person name="Bhattacharya S.S."/>
            <person name="Shirouzu T."/>
            <person name="Yoshinaga Y."/>
            <person name="Martin F.M."/>
            <person name="Grigoriev I.V."/>
            <person name="Hibbett D.S."/>
        </authorList>
    </citation>
    <scope>NUCLEOTIDE SEQUENCE [LARGE SCALE GENOMIC DNA]</scope>
    <source>
        <strain evidence="20 21">HHB12733</strain>
    </source>
</reference>
<dbReference type="EMBL" id="KV423921">
    <property type="protein sequence ID" value="KZT61666.1"/>
    <property type="molecule type" value="Genomic_DNA"/>
</dbReference>
<evidence type="ECO:0000256" key="3">
    <source>
        <dbReference type="ARBA" id="ARBA00004128"/>
    </source>
</evidence>
<dbReference type="Gene3D" id="3.40.630.10">
    <property type="entry name" value="Zn peptidases"/>
    <property type="match status" value="1"/>
</dbReference>
<feature type="domain" description="Peptidase M28" evidence="17">
    <location>
        <begin position="126"/>
        <end position="296"/>
    </location>
</feature>
<evidence type="ECO:0000256" key="1">
    <source>
        <dbReference type="ARBA" id="ARBA00001947"/>
    </source>
</evidence>
<evidence type="ECO:0000259" key="19">
    <source>
        <dbReference type="Pfam" id="PF22251"/>
    </source>
</evidence>
<dbReference type="AlphaFoldDB" id="A0A165JCQ1"/>
<dbReference type="GO" id="GO:0008235">
    <property type="term" value="F:metalloexopeptidase activity"/>
    <property type="evidence" value="ECO:0007669"/>
    <property type="project" value="InterPro"/>
</dbReference>
<evidence type="ECO:0000256" key="15">
    <source>
        <dbReference type="RuleBase" id="RU361240"/>
    </source>
</evidence>
<evidence type="ECO:0000313" key="21">
    <source>
        <dbReference type="Proteomes" id="UP000076842"/>
    </source>
</evidence>
<evidence type="ECO:0000256" key="12">
    <source>
        <dbReference type="ARBA" id="ARBA00023049"/>
    </source>
</evidence>
<evidence type="ECO:0000313" key="20">
    <source>
        <dbReference type="EMBL" id="KZT61666.1"/>
    </source>
</evidence>
<feature type="transmembrane region" description="Helical" evidence="16">
    <location>
        <begin position="565"/>
        <end position="587"/>
    </location>
</feature>
<comment type="similarity">
    <text evidence="4 15">Belongs to the peptidase M28 family.</text>
</comment>
<feature type="domain" description="Vacuolar membrane protease C-terminal" evidence="18">
    <location>
        <begin position="653"/>
        <end position="852"/>
    </location>
</feature>
<dbReference type="Pfam" id="PF22250">
    <property type="entry name" value="PFF1_C"/>
    <property type="match status" value="1"/>
</dbReference>
<dbReference type="InterPro" id="IPR048024">
    <property type="entry name" value="Fxna-like_M28_dom"/>
</dbReference>
<evidence type="ECO:0000256" key="7">
    <source>
        <dbReference type="ARBA" id="ARBA00022692"/>
    </source>
</evidence>
<comment type="function">
    <text evidence="2">May be involved in vacuolar sorting and osmoregulation.</text>
</comment>
<name>A0A165JCQ1_9BASI</name>
<dbReference type="PANTHER" id="PTHR12147">
    <property type="entry name" value="METALLOPEPTIDASE M28 FAMILY MEMBER"/>
    <property type="match status" value="1"/>
</dbReference>
<evidence type="ECO:0000256" key="11">
    <source>
        <dbReference type="ARBA" id="ARBA00022989"/>
    </source>
</evidence>
<organism evidence="20 21">
    <name type="scientific">Calocera cornea HHB12733</name>
    <dbReference type="NCBI Taxonomy" id="1353952"/>
    <lineage>
        <taxon>Eukaryota</taxon>
        <taxon>Fungi</taxon>
        <taxon>Dikarya</taxon>
        <taxon>Basidiomycota</taxon>
        <taxon>Agaricomycotina</taxon>
        <taxon>Dacrymycetes</taxon>
        <taxon>Dacrymycetales</taxon>
        <taxon>Dacrymycetaceae</taxon>
        <taxon>Calocera</taxon>
    </lineage>
</organism>
<proteinExistence type="inferred from homology"/>
<dbReference type="InterPro" id="IPR053975">
    <property type="entry name" value="PFF1_C"/>
</dbReference>
<evidence type="ECO:0000259" key="17">
    <source>
        <dbReference type="Pfam" id="PF04389"/>
    </source>
</evidence>
<accession>A0A165JCQ1</accession>
<dbReference type="FunCoup" id="A0A165JCQ1">
    <property type="interactions" value="26"/>
</dbReference>
<protein>
    <recommendedName>
        <fullName evidence="15">Peptide hydrolase</fullName>
        <ecNumber evidence="15">3.4.-.-</ecNumber>
    </recommendedName>
</protein>
<evidence type="ECO:0000256" key="9">
    <source>
        <dbReference type="ARBA" id="ARBA00022801"/>
    </source>
</evidence>
<comment type="subcellular location">
    <subcellularLocation>
        <location evidence="3">Vacuole membrane</location>
        <topology evidence="3">Multi-pass membrane protein</topology>
    </subcellularLocation>
</comment>
<evidence type="ECO:0000256" key="8">
    <source>
        <dbReference type="ARBA" id="ARBA00022723"/>
    </source>
</evidence>
<dbReference type="GO" id="GO:0006508">
    <property type="term" value="P:proteolysis"/>
    <property type="evidence" value="ECO:0007669"/>
    <property type="project" value="UniProtKB-KW"/>
</dbReference>
<keyword evidence="21" id="KW-1185">Reference proteome</keyword>
<feature type="transmembrane region" description="Helical" evidence="16">
    <location>
        <begin position="382"/>
        <end position="405"/>
    </location>
</feature>
<keyword evidence="14" id="KW-0325">Glycoprotein</keyword>
<comment type="cofactor">
    <cofactor evidence="1">
        <name>Zn(2+)</name>
        <dbReference type="ChEBI" id="CHEBI:29105"/>
    </cofactor>
</comment>
<feature type="transmembrane region" description="Helical" evidence="16">
    <location>
        <begin position="626"/>
        <end position="647"/>
    </location>
</feature>
<dbReference type="GO" id="GO:0005774">
    <property type="term" value="C:vacuolar membrane"/>
    <property type="evidence" value="ECO:0007669"/>
    <property type="project" value="UniProtKB-SubCell"/>
</dbReference>
<dbReference type="Proteomes" id="UP000076842">
    <property type="component" value="Unassembled WGS sequence"/>
</dbReference>
<keyword evidence="7 16" id="KW-0812">Transmembrane</keyword>
<evidence type="ECO:0000256" key="4">
    <source>
        <dbReference type="ARBA" id="ARBA00010918"/>
    </source>
</evidence>
<dbReference type="Pfam" id="PF22251">
    <property type="entry name" value="PFF1_TM"/>
    <property type="match status" value="1"/>
</dbReference>
<keyword evidence="9 15" id="KW-0378">Hydrolase</keyword>
<evidence type="ECO:0000256" key="14">
    <source>
        <dbReference type="ARBA" id="ARBA00023180"/>
    </source>
</evidence>
<keyword evidence="6 15" id="KW-0645">Protease</keyword>
<feature type="transmembrane region" description="Helical" evidence="16">
    <location>
        <begin position="454"/>
        <end position="473"/>
    </location>
</feature>
<dbReference type="InterPro" id="IPR007484">
    <property type="entry name" value="Peptidase_M28"/>
</dbReference>
<evidence type="ECO:0000256" key="5">
    <source>
        <dbReference type="ARBA" id="ARBA00022554"/>
    </source>
</evidence>
<evidence type="ECO:0000256" key="10">
    <source>
        <dbReference type="ARBA" id="ARBA00022833"/>
    </source>
</evidence>
<feature type="transmembrane region" description="Helical" evidence="16">
    <location>
        <begin position="417"/>
        <end position="442"/>
    </location>
</feature>
<feature type="domain" description="Vacuolar membrane protease transmembrane" evidence="19">
    <location>
        <begin position="385"/>
        <end position="525"/>
    </location>
</feature>
<keyword evidence="11 16" id="KW-1133">Transmembrane helix</keyword>
<dbReference type="InParanoid" id="A0A165JCQ1"/>
<evidence type="ECO:0000256" key="16">
    <source>
        <dbReference type="SAM" id="Phobius"/>
    </source>
</evidence>
<feature type="transmembrane region" description="Helical" evidence="16">
    <location>
        <begin position="599"/>
        <end position="619"/>
    </location>
</feature>
<dbReference type="STRING" id="1353952.A0A165JCQ1"/>
<dbReference type="PANTHER" id="PTHR12147:SF58">
    <property type="entry name" value="VACUOLAR MEMBRANE PROTEASE"/>
    <property type="match status" value="1"/>
</dbReference>
<keyword evidence="5" id="KW-0926">Vacuole</keyword>
<keyword evidence="8 15" id="KW-0479">Metal-binding</keyword>
<keyword evidence="12" id="KW-0482">Metalloprotease</keyword>
<dbReference type="InterPro" id="IPR053976">
    <property type="entry name" value="PFF1_TM"/>
</dbReference>
<dbReference type="GO" id="GO:0046872">
    <property type="term" value="F:metal ion binding"/>
    <property type="evidence" value="ECO:0007669"/>
    <property type="project" value="UniProtKB-KW"/>
</dbReference>